<dbReference type="RefSeq" id="WP_274259806.1">
    <property type="nucleotide sequence ID" value="NZ_CP117884.1"/>
</dbReference>
<accession>A0ABY7WTS3</accession>
<dbReference type="SUPFAM" id="SSF53697">
    <property type="entry name" value="SIS domain"/>
    <property type="match status" value="1"/>
</dbReference>
<name>A0ABY7WTS3_9LACO</name>
<dbReference type="InterPro" id="IPR001347">
    <property type="entry name" value="SIS_dom"/>
</dbReference>
<dbReference type="PANTHER" id="PTHR10937">
    <property type="entry name" value="GLUCOSAMINE--FRUCTOSE-6-PHOSPHATE AMINOTRANSFERASE, ISOMERIZING"/>
    <property type="match status" value="1"/>
</dbReference>
<proteinExistence type="predicted"/>
<dbReference type="PROSITE" id="PS51464">
    <property type="entry name" value="SIS"/>
    <property type="match status" value="1"/>
</dbReference>
<evidence type="ECO:0000313" key="4">
    <source>
        <dbReference type="Proteomes" id="UP001220377"/>
    </source>
</evidence>
<dbReference type="InterPro" id="IPR046348">
    <property type="entry name" value="SIS_dom_sf"/>
</dbReference>
<evidence type="ECO:0000313" key="3">
    <source>
        <dbReference type="EMBL" id="WDF82387.1"/>
    </source>
</evidence>
<organism evidence="3 4">
    <name type="scientific">Lacticaseibacillus pabuli</name>
    <dbReference type="NCBI Taxonomy" id="3025672"/>
    <lineage>
        <taxon>Bacteria</taxon>
        <taxon>Bacillati</taxon>
        <taxon>Bacillota</taxon>
        <taxon>Bacilli</taxon>
        <taxon>Lactobacillales</taxon>
        <taxon>Lactobacillaceae</taxon>
        <taxon>Lacticaseibacillus</taxon>
    </lineage>
</organism>
<keyword evidence="4" id="KW-1185">Reference proteome</keyword>
<dbReference type="Proteomes" id="UP001220377">
    <property type="component" value="Chromosome"/>
</dbReference>
<reference evidence="3 4" key="1">
    <citation type="submission" date="2023-02" db="EMBL/GenBank/DDBJ databases">
        <title>Genome sequence of Lacticaseibacillus sp. KACC 23028.</title>
        <authorList>
            <person name="Kim S."/>
            <person name="Heo J."/>
            <person name="Kwon S.-W."/>
        </authorList>
    </citation>
    <scope>NUCLEOTIDE SEQUENCE [LARGE SCALE GENOMIC DNA]</scope>
    <source>
        <strain evidence="3 4">KACC 23028</strain>
    </source>
</reference>
<dbReference type="InterPro" id="IPR035466">
    <property type="entry name" value="GlmS/AgaS_SIS"/>
</dbReference>
<evidence type="ECO:0000256" key="1">
    <source>
        <dbReference type="ARBA" id="ARBA00022737"/>
    </source>
</evidence>
<sequence>MNKPTMLTYINEEQATFKKILDNYPAQQDQALANYPESSKHWLILATGSSYNAALSAKYYVEHIAHVRISLAQPFHYQHYEQVDPTIDYVVGVSQSGQSTATVDAMKYVGNHHPVQSLAVTSMPGTEITDAADTTLDIQTGREQVGYVSRGFSATVLSIMLFGLRIAANKNLIDVTAERNEIEEFRTILNETDDVISATTRFAAAHKDDFTDAQQFNTVAYGPAIGSASEMETKFTEIVRVPAAGYELEAYMHGPYLAFKPTSRLFFVRTTAQPEVLAKAAALRKYEQRYSKHVFTLDFTNVREADDDDRVLHLPAVTDDDKAPVIIGTVFQVLAWYVAIDHGINLSDLIFDDFSDAVHNKTQHQNYV</sequence>
<dbReference type="EMBL" id="CP117884">
    <property type="protein sequence ID" value="WDF82387.1"/>
    <property type="molecule type" value="Genomic_DNA"/>
</dbReference>
<gene>
    <name evidence="3" type="ORF">PQ472_10920</name>
</gene>
<keyword evidence="1" id="KW-0677">Repeat</keyword>
<dbReference type="Pfam" id="PF01380">
    <property type="entry name" value="SIS"/>
    <property type="match status" value="1"/>
</dbReference>
<dbReference type="CDD" id="cd05008">
    <property type="entry name" value="SIS_GlmS_GlmD_1"/>
    <property type="match status" value="1"/>
</dbReference>
<protein>
    <submittedName>
        <fullName evidence="3">SIS domain-containing protein</fullName>
    </submittedName>
</protein>
<feature type="domain" description="SIS" evidence="2">
    <location>
        <begin position="32"/>
        <end position="172"/>
    </location>
</feature>
<evidence type="ECO:0000259" key="2">
    <source>
        <dbReference type="PROSITE" id="PS51464"/>
    </source>
</evidence>
<dbReference type="PANTHER" id="PTHR10937:SF17">
    <property type="entry name" value="GLUCOSAMINE-FRUCTOSE-6-PHOSPHATE AMINOTRANSFERASE"/>
    <property type="match status" value="1"/>
</dbReference>
<dbReference type="Gene3D" id="3.40.50.10490">
    <property type="entry name" value="Glucose-6-phosphate isomerase like protein, domain 1"/>
    <property type="match status" value="2"/>
</dbReference>